<proteinExistence type="predicted"/>
<evidence type="ECO:0000313" key="4">
    <source>
        <dbReference type="EMBL" id="RLN65305.1"/>
    </source>
</evidence>
<feature type="region of interest" description="Disordered" evidence="2">
    <location>
        <begin position="597"/>
        <end position="620"/>
    </location>
</feature>
<feature type="region of interest" description="Disordered" evidence="2">
    <location>
        <begin position="2917"/>
        <end position="2936"/>
    </location>
</feature>
<accession>A0A3F2RXF5</accession>
<keyword evidence="3" id="KW-0812">Transmembrane</keyword>
<feature type="region of interest" description="Disordered" evidence="2">
    <location>
        <begin position="965"/>
        <end position="985"/>
    </location>
</feature>
<keyword evidence="3" id="KW-0472">Membrane</keyword>
<dbReference type="PANTHER" id="PTHR47236">
    <property type="entry name" value="GENE, 32742-RELATED-RELATED"/>
    <property type="match status" value="1"/>
</dbReference>
<feature type="coiled-coil region" evidence="1">
    <location>
        <begin position="3172"/>
        <end position="3211"/>
    </location>
</feature>
<evidence type="ECO:0008006" key="6">
    <source>
        <dbReference type="Google" id="ProtNLM"/>
    </source>
</evidence>
<dbReference type="OrthoDB" id="201089at2759"/>
<feature type="coiled-coil region" evidence="1">
    <location>
        <begin position="2085"/>
        <end position="2144"/>
    </location>
</feature>
<evidence type="ECO:0000256" key="3">
    <source>
        <dbReference type="SAM" id="Phobius"/>
    </source>
</evidence>
<feature type="compositionally biased region" description="Basic and acidic residues" evidence="2">
    <location>
        <begin position="2421"/>
        <end position="2431"/>
    </location>
</feature>
<reference evidence="4 5" key="1">
    <citation type="submission" date="2018-07" db="EMBL/GenBank/DDBJ databases">
        <title>Genome sequencing of oomycete isolates from Chile give support for New Zealand origin for Phytophthora kernoviae and make available the first Nothophytophthora sp. genome.</title>
        <authorList>
            <person name="Studholme D.J."/>
            <person name="Sanfuentes E."/>
            <person name="Panda P."/>
            <person name="Hill R."/>
            <person name="Sambles C."/>
            <person name="Grant M."/>
            <person name="Williams N.M."/>
            <person name="Mcdougal R.L."/>
        </authorList>
    </citation>
    <scope>NUCLEOTIDE SEQUENCE [LARGE SCALE GENOMIC DNA]</scope>
    <source>
        <strain evidence="4">Chile6</strain>
    </source>
</reference>
<feature type="compositionally biased region" description="Basic and acidic residues" evidence="2">
    <location>
        <begin position="1125"/>
        <end position="1144"/>
    </location>
</feature>
<feature type="compositionally biased region" description="Basic and acidic residues" evidence="2">
    <location>
        <begin position="3740"/>
        <end position="3762"/>
    </location>
</feature>
<gene>
    <name evidence="4" type="ORF">BBP00_00002934</name>
</gene>
<dbReference type="Proteomes" id="UP000277300">
    <property type="component" value="Unassembled WGS sequence"/>
</dbReference>
<feature type="region of interest" description="Disordered" evidence="2">
    <location>
        <begin position="1125"/>
        <end position="1156"/>
    </location>
</feature>
<feature type="compositionally biased region" description="Basic and acidic residues" evidence="2">
    <location>
        <begin position="2510"/>
        <end position="2527"/>
    </location>
</feature>
<evidence type="ECO:0000313" key="5">
    <source>
        <dbReference type="Proteomes" id="UP000277300"/>
    </source>
</evidence>
<feature type="compositionally biased region" description="Basic and acidic residues" evidence="2">
    <location>
        <begin position="2636"/>
        <end position="2657"/>
    </location>
</feature>
<feature type="region of interest" description="Disordered" evidence="2">
    <location>
        <begin position="2503"/>
        <end position="2579"/>
    </location>
</feature>
<feature type="compositionally biased region" description="Basic and acidic residues" evidence="2">
    <location>
        <begin position="2542"/>
        <end position="2551"/>
    </location>
</feature>
<feature type="transmembrane region" description="Helical" evidence="3">
    <location>
        <begin position="95"/>
        <end position="119"/>
    </location>
</feature>
<feature type="coiled-coil region" evidence="1">
    <location>
        <begin position="2252"/>
        <end position="2309"/>
    </location>
</feature>
<feature type="coiled-coil region" evidence="1">
    <location>
        <begin position="1772"/>
        <end position="1799"/>
    </location>
</feature>
<feature type="compositionally biased region" description="Polar residues" evidence="2">
    <location>
        <begin position="2528"/>
        <end position="2537"/>
    </location>
</feature>
<name>A0A3F2RXF5_9STRA</name>
<evidence type="ECO:0000256" key="1">
    <source>
        <dbReference type="SAM" id="Coils"/>
    </source>
</evidence>
<feature type="compositionally biased region" description="Polar residues" evidence="2">
    <location>
        <begin position="3598"/>
        <end position="3609"/>
    </location>
</feature>
<feature type="region of interest" description="Disordered" evidence="2">
    <location>
        <begin position="2471"/>
        <end position="2490"/>
    </location>
</feature>
<feature type="region of interest" description="Disordered" evidence="2">
    <location>
        <begin position="2695"/>
        <end position="2789"/>
    </location>
</feature>
<keyword evidence="1" id="KW-0175">Coiled coil</keyword>
<sequence>MLNTNPSFDYGAFRALAAKVNANSSTVSAFAFSFTEAGTYVFGNSLNAAAQTIVVVMKAGTTCPTEAPIVPLNEKNLITVSAKRRTDDLILAPDWALIIGLLSGLLGVVVAVIAGLYYFRTKSWTNTAVKSISGYRAKSKQVNLAAMHSKGTVAVTNEADVDGGASSSLLSTGQTTAGMKQLQLGGEGPHKGDKMEYKADLGRWDEEDLDLRELVDRLQFHHEAVTKNFEDQKGDVKQLMQHLQAEAIEVKRLFVGALVSSNLSMTSEAKREESNSAPQDVEDEMIGLLPMSTLSGRPRTRSIASKEKFLLENLERDLQERNQFEQKKSAMIDGVSAGLREVEEWGAQFADLASALVQEMSLPVNDGAPERTTTSEEATSLERTRMVLGDLKTMLGSDPMSQTSSSLIHLTEAEKGRREVGNFVLEASQRYFVPHSTPTSSRVEDLTGTENVIQRLLGLHNDVEKAQNKEDEASLGPLLSLQKFGAVLPQVLATLDDLETNFRHELDAVREQQNPVKLRAVQAQMQSRLSKLLKEVAAGAKKVNEKLEKEAPRALKVHRGALQAEGALTLALAAAKDQSRQADQDQRDRVAATNLRAMEDASLATPLPLPSPVETDDSVKSSDDTLFQIKELLVELATMMRTRGASSTLLPEQQTAAAVGNTPVTLVDTRVLHAAGVKRNIESSTKHNADAYASALDAKYPQLSTVEKERLLDDFASDLRKIQSSVSVDATRTQADIATRQTATEVLRDTHKAQVQHREQEDAGVLRAQHEEEEQSLESQFRQEELAIEQEYLKELSSLEMEFGDTSVENDGDFAEPHEDIEIEDDDGNSPEEKLEDELAAFAKQAVEQLKGKHLHLQRKVEERKALATVAVAVSNAQIQYLDGLNSDGDSFFISTKTEPSIETTHEQLDITGELLGALANQIPAQIEQQTQQELDKLRAEYMAACNKRRVELEADAAARRSRLAEKMSRRRLEKQNENPTQEATTRVVGCTIEAIDEQEHVALAEINEELKTALEELDESERQTVKVIGQALSSSLHKSGKEVEGFLRQCQQKHELALSKLEPGDKSKGQVQTVLNALNALEVEMSEREQVAAQARGAIEREIDRLNEESSIASVALSQSLEAEKRRQEQRLHQRMAQRRELQRSQLPPGSSPEEVAEMNDIISKQETVEKQRLEDQLDTQAQLAFVEERAKQRENEDRLSQQLRDASVVEATVSATKEALVQVRDEYASGGVSSDEELAPQLRLWETRIPRNVSMISATDMSARKRSMIARLAAQVVSAVLPANSSITGVENVVGETMAAEMERQIRALSANHHFAWQQRRQELQEDEARRKTELERRLLYKREAKHRVGGNAETAGQPHEEKYESEVELHQQLEAAVIERKFAMEAELESELEQLAAAIQSAGTQSTADIEALLAACHSNFVTETAALCNALQVQRQAQQEALRQRLLRKRQENLQELGSSGNATDLIALAALECDLKQEEATALHTFAEEETRQLSVLHDRLRNEVGEAFAEADRKAKTRCDETSSRLADRESELSNIYRDHEESKRALHEALEVERRRQQNKLLERTARRRAERLAELKRENPNGLSEEVEHRALGLLESDYEHERLRLDAVLNEQDNLAQREHDDKIRAKEEALQLETRRLRGEAEAAQAAREALIAAHCAEADRVTREFYACLEGTVDIKALKARDHRRRLEERLAAKCTPKGCSDLSPKTDESYTATSAKDVAPPKETIPAGFKDAVVDELERELQNLHAQHDRDWESLKTRLKEETRLRKAQLQDRLKRKRQVLQNTTTMPPTERAHAEAVLDREEERENLAIDMSAGSAARVLELTAQHAREQAADKLTEGFIESSDDVEALLMSTRQRHVEAQRHLRETLEMERQKQELLLKERLQQRRAAKGERAILEAEKDEEANLHQQLSKKLTEQETQEWATLSELQQQEVDAVLAPLQVEVVQRHNAAAIGEREAREQLERLTAERDHNLAELRNSLEAEKQRQQLALRGKLQRKRDQRKANGTAVSAEEEHEQERQAFEALEISVEASVASVEDEVLDAYRERETELLAQVCAYSAYSAAQEAALTVLDAARLQAERVRAEYDAALTEKLRGEAAERAVGRDEIARRLAEQKQKRYLQRQLQRHRNEVTGNDEGATNRGPIIHQSKELVVDDSIDREIVIVQAAHARGVEARREQLEADIAARKASLAARLEHKRRAAVIASGDPKIVPKEVEKALQLEEQEELAAIERSRTAKLAELETEAAQEQEHLSRALREADKRGAADIEQQLAACKLAHEAELAKLDEALRAERARQELALKQRLAAKRYRHKTAAADTKDGESHEVDESYDVIQKEMERQEHEARKQLVGRQQQELADVVRKLEDETEAQRKAATDLQVAAERELKRLEEEHARERRTLQDALLTDQRQREAQLREKLAKKKAARQTKGTQAQQDSDSDVEADVAMAALQEQLKLEQAAATTQERQKQEAALRQAEAKLQVAAKSAAEAVAAARQAQEESVRVTADFDRHRGETQQLQATQSAHSKRKLADRLAEKKQKQKLKKQQSEKVSGESIAEQNTTTSELEEVERLRLEAKIEAQLAACREAHDAESTKLRESLRIERERQEHALQERIARRKEKRSKAEAHAITKGDVKTAEEAELKQEEEDEEVALATALAAQEKQAWEAIQRKQDEDLRALQEIKQQQERERAEHQKQLAEQEMNRLQQEHERELRTLEASLSLEQARQEEKLQQRIAQRRAKKQRQEEEAAANSAKLQQATADAEEESRDAAAREKTKALAEAQAQAEAEAEEIERQEIAIRLAHKLEEERARQQRETQELTARLAREAEVQAAKHAEALALQLQQEAAETADKLAREFDINLRELRDSHSADGAAQKARLESRIAVKKARKLRELEEKRELERQRLHARQQQEADEAANAEKEREAALEEAVSQAAIPIIEQEDVISLPAIPAVLSPAEETTDDLMRAALQQQHDVTAVQQLFTYGLVPQKLSLLGAVELVVVGRHERELMALLTGLTTRSSENVRRTLEIVMQQKATRKAQALQEIMTRCSSTIETKDNPKVKEETERELDQLDREFTDKLREAEQIAIVENEEVQAQTEKHLKERQMREVAYLLAHFDAQHTAALANVVPLQQPQQFQSVLSAPQREADDLEVELRARLELEADDRRRALDEEKRQELERLSREEQTQIAKVEDHLAASLAEEQAALTKLLSTRVKALPDRKSKQREALEREHAAQLQRLTLMLEGRGTQHKVRVRARMAQQKLLIEDEFRRKAQVIIAVMNQRLVQEKAELRQKQNLLAPVIATPTVNDPQDHRQETGSAQLMLAADLAKRLEDVLEERLAKIEALVTAYNSPEQTTSTQDKIDAHQSNPDEKDNASAIAYRWAVAEAVAVGCRYEKPLIMDAETSLASSLFGVLDVKELDTSGLERVPVNQLDERMRVRCQFAELLLHAVASKHEDAPALEIVDSFGHGKKSGADYASFSPAKAKAKENEGGGCGTLYLSLAALQKLSTGQLAVVILHALAQVRAHTSDLTEPQFISHLYAVLIQCYQGLFTRVQEQTHLPVDSTQNQTNKLRADKTRKSMNGNETKPTGTRHNEEGGQWQTRLHEMEMFLTRLGDHQAATPSLQAMQRSQGSRSRLLEKPREADNVGRTIETTPNLVADPWQHELQLLQEKLDTAEKLYLKVLRQHEQQTQTLEYWQDLLAELRGAEYDEDAFDEEEEEVDGGKPREEDTSTIERQRERDARAQEAQTELDRATYALEVTRVERDELFGQCQQLRDQLTLLREGHKQ</sequence>
<feature type="region of interest" description="Disordered" evidence="2">
    <location>
        <begin position="3728"/>
        <end position="3767"/>
    </location>
</feature>
<feature type="region of interest" description="Disordered" evidence="2">
    <location>
        <begin position="2004"/>
        <end position="2030"/>
    </location>
</feature>
<organism evidence="4 5">
    <name type="scientific">Phytophthora kernoviae</name>
    <dbReference type="NCBI Taxonomy" id="325452"/>
    <lineage>
        <taxon>Eukaryota</taxon>
        <taxon>Sar</taxon>
        <taxon>Stramenopiles</taxon>
        <taxon>Oomycota</taxon>
        <taxon>Peronosporomycetes</taxon>
        <taxon>Peronosporales</taxon>
        <taxon>Peronosporaceae</taxon>
        <taxon>Phytophthora</taxon>
    </lineage>
</organism>
<feature type="region of interest" description="Disordered" evidence="2">
    <location>
        <begin position="2413"/>
        <end position="2456"/>
    </location>
</feature>
<dbReference type="PANTHER" id="PTHR47236:SF4">
    <property type="entry name" value="GENE 9195-RELATED"/>
    <property type="match status" value="1"/>
</dbReference>
<feature type="region of interest" description="Disordered" evidence="2">
    <location>
        <begin position="1709"/>
        <end position="1736"/>
    </location>
</feature>
<feature type="compositionally biased region" description="Basic and acidic residues" evidence="2">
    <location>
        <begin position="2695"/>
        <end position="2729"/>
    </location>
</feature>
<comment type="caution">
    <text evidence="4">The sequence shown here is derived from an EMBL/GenBank/DDBJ whole genome shotgun (WGS) entry which is preliminary data.</text>
</comment>
<feature type="region of interest" description="Disordered" evidence="2">
    <location>
        <begin position="2628"/>
        <end position="2662"/>
    </location>
</feature>
<evidence type="ECO:0000256" key="2">
    <source>
        <dbReference type="SAM" id="MobiDB-lite"/>
    </source>
</evidence>
<feature type="compositionally biased region" description="Acidic residues" evidence="2">
    <location>
        <begin position="3728"/>
        <end position="3739"/>
    </location>
</feature>
<feature type="coiled-coil region" evidence="1">
    <location>
        <begin position="1892"/>
        <end position="1933"/>
    </location>
</feature>
<keyword evidence="3" id="KW-1133">Transmembrane helix</keyword>
<feature type="region of interest" description="Disordered" evidence="2">
    <location>
        <begin position="3582"/>
        <end position="3615"/>
    </location>
</feature>
<dbReference type="EMBL" id="MBDO02000056">
    <property type="protein sequence ID" value="RLN65305.1"/>
    <property type="molecule type" value="Genomic_DNA"/>
</dbReference>
<protein>
    <recommendedName>
        <fullName evidence="6">Transmembrane protein</fullName>
    </recommendedName>
</protein>